<evidence type="ECO:0000313" key="1">
    <source>
        <dbReference type="EMBL" id="CAL4892468.1"/>
    </source>
</evidence>
<protein>
    <submittedName>
        <fullName evidence="1">Uncharacterized protein</fullName>
    </submittedName>
</protein>
<dbReference type="EMBL" id="OZ075120">
    <property type="protein sequence ID" value="CAL4892468.1"/>
    <property type="molecule type" value="Genomic_DNA"/>
</dbReference>
<dbReference type="Proteomes" id="UP001497457">
    <property type="component" value="Chromosome 10rd"/>
</dbReference>
<evidence type="ECO:0000313" key="2">
    <source>
        <dbReference type="Proteomes" id="UP001497457"/>
    </source>
</evidence>
<proteinExistence type="predicted"/>
<reference evidence="2" key="1">
    <citation type="submission" date="2024-06" db="EMBL/GenBank/DDBJ databases">
        <authorList>
            <person name="Ryan C."/>
        </authorList>
    </citation>
    <scope>NUCLEOTIDE SEQUENCE [LARGE SCALE GENOMIC DNA]</scope>
</reference>
<accession>A0ABC8VK24</accession>
<name>A0ABC8VK24_9POAL</name>
<organism evidence="1 2">
    <name type="scientific">Urochloa decumbens</name>
    <dbReference type="NCBI Taxonomy" id="240449"/>
    <lineage>
        <taxon>Eukaryota</taxon>
        <taxon>Viridiplantae</taxon>
        <taxon>Streptophyta</taxon>
        <taxon>Embryophyta</taxon>
        <taxon>Tracheophyta</taxon>
        <taxon>Spermatophyta</taxon>
        <taxon>Magnoliopsida</taxon>
        <taxon>Liliopsida</taxon>
        <taxon>Poales</taxon>
        <taxon>Poaceae</taxon>
        <taxon>PACMAD clade</taxon>
        <taxon>Panicoideae</taxon>
        <taxon>Panicodae</taxon>
        <taxon>Paniceae</taxon>
        <taxon>Melinidinae</taxon>
        <taxon>Urochloa</taxon>
    </lineage>
</organism>
<dbReference type="AlphaFoldDB" id="A0ABC8VK24"/>
<reference evidence="1 2" key="2">
    <citation type="submission" date="2024-10" db="EMBL/GenBank/DDBJ databases">
        <authorList>
            <person name="Ryan C."/>
        </authorList>
    </citation>
    <scope>NUCLEOTIDE SEQUENCE [LARGE SCALE GENOMIC DNA]</scope>
</reference>
<keyword evidence="2" id="KW-1185">Reference proteome</keyword>
<gene>
    <name evidence="1" type="ORF">URODEC1_LOCUS4288</name>
</gene>
<sequence>MGTRSKSLVSSFNLPTSCLAIIMSPVSASALKMAAMALCIGLALSSIRQPVFAQGPTPSQMQACNSTCGSACNIVAKAACPGFCAGNPPNPLSCPPCNTTANADCNNQCVPACYLNPDPNA</sequence>